<dbReference type="Proteomes" id="UP001365542">
    <property type="component" value="Unassembled WGS sequence"/>
</dbReference>
<dbReference type="AlphaFoldDB" id="A0AAV9XD92"/>
<reference evidence="2 3" key="1">
    <citation type="submission" date="2019-10" db="EMBL/GenBank/DDBJ databases">
        <authorList>
            <person name="Palmer J.M."/>
        </authorList>
    </citation>
    <scope>NUCLEOTIDE SEQUENCE [LARGE SCALE GENOMIC DNA]</scope>
    <source>
        <strain evidence="2 3">TWF694</strain>
    </source>
</reference>
<keyword evidence="3" id="KW-1185">Reference proteome</keyword>
<gene>
    <name evidence="2" type="ORF">TWF694_008899</name>
</gene>
<organism evidence="2 3">
    <name type="scientific">Orbilia ellipsospora</name>
    <dbReference type="NCBI Taxonomy" id="2528407"/>
    <lineage>
        <taxon>Eukaryota</taxon>
        <taxon>Fungi</taxon>
        <taxon>Dikarya</taxon>
        <taxon>Ascomycota</taxon>
        <taxon>Pezizomycotina</taxon>
        <taxon>Orbiliomycetes</taxon>
        <taxon>Orbiliales</taxon>
        <taxon>Orbiliaceae</taxon>
        <taxon>Orbilia</taxon>
    </lineage>
</organism>
<feature type="region of interest" description="Disordered" evidence="1">
    <location>
        <begin position="1"/>
        <end position="23"/>
    </location>
</feature>
<feature type="compositionally biased region" description="Basic and acidic residues" evidence="1">
    <location>
        <begin position="1"/>
        <end position="12"/>
    </location>
</feature>
<dbReference type="EMBL" id="JAVHJO010000005">
    <property type="protein sequence ID" value="KAK6540069.1"/>
    <property type="molecule type" value="Genomic_DNA"/>
</dbReference>
<evidence type="ECO:0000313" key="2">
    <source>
        <dbReference type="EMBL" id="KAK6540069.1"/>
    </source>
</evidence>
<proteinExistence type="predicted"/>
<comment type="caution">
    <text evidence="2">The sequence shown here is derived from an EMBL/GenBank/DDBJ whole genome shotgun (WGS) entry which is preliminary data.</text>
</comment>
<evidence type="ECO:0000256" key="1">
    <source>
        <dbReference type="SAM" id="MobiDB-lite"/>
    </source>
</evidence>
<name>A0AAV9XD92_9PEZI</name>
<accession>A0AAV9XD92</accession>
<sequence length="121" mass="13736">MEDVPSCDKGDWGGKNTYRWNPPGSEAVDVDLVRRNEILSNRKIKRTASLEELVPKCRMNTLERKRRGEYTGATGGTHQVVKQLMVWCKNWDSSRRGISWDVSSRGEEVSAEFVGATEGKY</sequence>
<protein>
    <submittedName>
        <fullName evidence="2">Uncharacterized protein</fullName>
    </submittedName>
</protein>
<evidence type="ECO:0000313" key="3">
    <source>
        <dbReference type="Proteomes" id="UP001365542"/>
    </source>
</evidence>